<feature type="domain" description="Glycosyltransferase 2-like" evidence="9">
    <location>
        <begin position="452"/>
        <end position="618"/>
    </location>
</feature>
<dbReference type="Pfam" id="PF00535">
    <property type="entry name" value="Glycos_transf_2"/>
    <property type="match status" value="1"/>
</dbReference>
<dbReference type="AlphaFoldDB" id="A0A7C3ET80"/>
<feature type="transmembrane region" description="Helical" evidence="8">
    <location>
        <begin position="403"/>
        <end position="425"/>
    </location>
</feature>
<evidence type="ECO:0000256" key="5">
    <source>
        <dbReference type="ARBA" id="ARBA00022692"/>
    </source>
</evidence>
<feature type="transmembrane region" description="Helical" evidence="8">
    <location>
        <begin position="363"/>
        <end position="383"/>
    </location>
</feature>
<evidence type="ECO:0000313" key="10">
    <source>
        <dbReference type="EMBL" id="HFK20780.1"/>
    </source>
</evidence>
<feature type="transmembrane region" description="Helical" evidence="8">
    <location>
        <begin position="267"/>
        <end position="289"/>
    </location>
</feature>
<protein>
    <submittedName>
        <fullName evidence="10">Glycosyltransferase</fullName>
    </submittedName>
</protein>
<feature type="transmembrane region" description="Helical" evidence="8">
    <location>
        <begin position="93"/>
        <end position="115"/>
    </location>
</feature>
<dbReference type="InterPro" id="IPR018584">
    <property type="entry name" value="GT87"/>
</dbReference>
<reference evidence="10" key="1">
    <citation type="journal article" date="2020" name="mSystems">
        <title>Genome- and Community-Level Interaction Insights into Carbon Utilization and Element Cycling Functions of Hydrothermarchaeota in Hydrothermal Sediment.</title>
        <authorList>
            <person name="Zhou Z."/>
            <person name="Liu Y."/>
            <person name="Xu W."/>
            <person name="Pan J."/>
            <person name="Luo Z.H."/>
            <person name="Li M."/>
        </authorList>
    </citation>
    <scope>NUCLEOTIDE SEQUENCE [LARGE SCALE GENOMIC DNA]</scope>
    <source>
        <strain evidence="10">SpSt-468</strain>
    </source>
</reference>
<evidence type="ECO:0000259" key="9">
    <source>
        <dbReference type="Pfam" id="PF00535"/>
    </source>
</evidence>
<comment type="caution">
    <text evidence="10">The sequence shown here is derived from an EMBL/GenBank/DDBJ whole genome shotgun (WGS) entry which is preliminary data.</text>
</comment>
<comment type="subcellular location">
    <subcellularLocation>
        <location evidence="1">Cell membrane</location>
        <topology evidence="1">Multi-pass membrane protein</topology>
    </subcellularLocation>
</comment>
<feature type="transmembrane region" description="Helical" evidence="8">
    <location>
        <begin position="169"/>
        <end position="194"/>
    </location>
</feature>
<keyword evidence="3" id="KW-0328">Glycosyltransferase</keyword>
<evidence type="ECO:0000256" key="3">
    <source>
        <dbReference type="ARBA" id="ARBA00022676"/>
    </source>
</evidence>
<dbReference type="SUPFAM" id="SSF53448">
    <property type="entry name" value="Nucleotide-diphospho-sugar transferases"/>
    <property type="match status" value="1"/>
</dbReference>
<evidence type="ECO:0000256" key="7">
    <source>
        <dbReference type="ARBA" id="ARBA00023136"/>
    </source>
</evidence>
<evidence type="ECO:0000256" key="2">
    <source>
        <dbReference type="ARBA" id="ARBA00022475"/>
    </source>
</evidence>
<dbReference type="PANTHER" id="PTHR43630:SF1">
    <property type="entry name" value="POLY-BETA-1,6-N-ACETYL-D-GLUCOSAMINE SYNTHASE"/>
    <property type="match status" value="1"/>
</dbReference>
<dbReference type="InterPro" id="IPR029044">
    <property type="entry name" value="Nucleotide-diphossugar_trans"/>
</dbReference>
<evidence type="ECO:0000256" key="6">
    <source>
        <dbReference type="ARBA" id="ARBA00022989"/>
    </source>
</evidence>
<dbReference type="GO" id="GO:0016758">
    <property type="term" value="F:hexosyltransferase activity"/>
    <property type="evidence" value="ECO:0007669"/>
    <property type="project" value="InterPro"/>
</dbReference>
<organism evidence="10">
    <name type="scientific">Candidatus Methanomethylicus mesodigestus</name>
    <dbReference type="NCBI Taxonomy" id="1867258"/>
    <lineage>
        <taxon>Archaea</taxon>
        <taxon>Thermoproteota</taxon>
        <taxon>Methanosuratincolia</taxon>
        <taxon>Candidatus Methanomethylicales</taxon>
        <taxon>Candidatus Methanomethylicaceae</taxon>
        <taxon>Candidatus Methanomethylicus</taxon>
    </lineage>
</organism>
<dbReference type="EMBL" id="DSTX01000011">
    <property type="protein sequence ID" value="HFK20780.1"/>
    <property type="molecule type" value="Genomic_DNA"/>
</dbReference>
<gene>
    <name evidence="10" type="ORF">ENS19_05790</name>
</gene>
<dbReference type="InterPro" id="IPR001173">
    <property type="entry name" value="Glyco_trans_2-like"/>
</dbReference>
<proteinExistence type="predicted"/>
<dbReference type="Gene3D" id="3.90.550.10">
    <property type="entry name" value="Spore Coat Polysaccharide Biosynthesis Protein SpsA, Chain A"/>
    <property type="match status" value="1"/>
</dbReference>
<sequence>MKRPLLMILIGLAVRELLATFTGHPWDLEVFARVGYYVANGSSPYVLLQPIEGITFSLYGNMTSVGYPPIWPLFCGLAYLAYNSLSTLDPSPLLYYFLLKQPAIVGDILCGVISSKFSDDPKKSAQILGFWLFNPLVIIISSVWGMFDSLPILLTLVALLMILRKKDDLAGISLGFASILKVIPGIFTPIFYLASRVRHQFFIAFSISAALSIVLPFFLFGWPINGFVSAMGSQAVNIRDYPATGGLTAFSVFEAVNSVLPGAFSEAFLSAISYLWIFAFAAFYVVVFIRHLRRPSGSGGGKADPDGGRYGLAKVLRLSILAATIFLLTRPWVSESYVLYLLAFMLIEINTAGQGDRGIFRKVWLLAILFLVINNTFMIRFLSPVSETAFYLDVAINNSQPFGAFRTALKVALSFIFFFVLIGVFRSYASKAAPPQSALHKQPSKADITYGICAYNEEKNIGHLLDNLVNSQPLGDNFHLMEILVVSSGSTDSTDAIVRGKSSVAPKIRLITEPRRTGKSSAQNIILREAKGDIIVMISADALPAPGSIKELISAISGNVGASSGRAVPINKGKLVGFASQFIWQLHHETNIFLTKAGSLSHLGGDMIAIRAGLVKKIPPEIVNDDAFLGISIKRQGYLLKNVPQATVWIRGPATVTDFLDQRRRILYGHRQIKNLTGSSSTTFWSLALLHPASALSIFVNTCRSLGAMSIVKVPIAISLELTSYLLSLKGDNYLLWKRIGTTKDAIGRGSAQ</sequence>
<evidence type="ECO:0000256" key="8">
    <source>
        <dbReference type="SAM" id="Phobius"/>
    </source>
</evidence>
<feature type="transmembrane region" description="Helical" evidence="8">
    <location>
        <begin position="136"/>
        <end position="163"/>
    </location>
</feature>
<keyword evidence="4 10" id="KW-0808">Transferase</keyword>
<accession>A0A7C3ET80</accession>
<keyword evidence="5 8" id="KW-0812">Transmembrane</keyword>
<name>A0A7C3ET80_9CREN</name>
<evidence type="ECO:0000256" key="1">
    <source>
        <dbReference type="ARBA" id="ARBA00004651"/>
    </source>
</evidence>
<evidence type="ECO:0000256" key="4">
    <source>
        <dbReference type="ARBA" id="ARBA00022679"/>
    </source>
</evidence>
<feature type="transmembrane region" description="Helical" evidence="8">
    <location>
        <begin position="201"/>
        <end position="224"/>
    </location>
</feature>
<keyword evidence="6 8" id="KW-1133">Transmembrane helix</keyword>
<dbReference type="PANTHER" id="PTHR43630">
    <property type="entry name" value="POLY-BETA-1,6-N-ACETYL-D-GLUCOSAMINE SYNTHASE"/>
    <property type="match status" value="1"/>
</dbReference>
<dbReference type="Pfam" id="PF09594">
    <property type="entry name" value="GT87"/>
    <property type="match status" value="1"/>
</dbReference>
<keyword evidence="2" id="KW-1003">Cell membrane</keyword>
<keyword evidence="7 8" id="KW-0472">Membrane</keyword>
<dbReference type="GO" id="GO:0005886">
    <property type="term" value="C:plasma membrane"/>
    <property type="evidence" value="ECO:0007669"/>
    <property type="project" value="UniProtKB-SubCell"/>
</dbReference>